<comment type="caution">
    <text evidence="3">The sequence shown here is derived from an EMBL/GenBank/DDBJ whole genome shotgun (WGS) entry which is preliminary data.</text>
</comment>
<dbReference type="Proteomes" id="UP000075714">
    <property type="component" value="Unassembled WGS sequence"/>
</dbReference>
<protein>
    <recommendedName>
        <fullName evidence="2">Fungal lipase-type domain-containing protein</fullName>
    </recommendedName>
</protein>
<evidence type="ECO:0000256" key="1">
    <source>
        <dbReference type="SAM" id="MobiDB-lite"/>
    </source>
</evidence>
<accession>A0A150GFJ8</accession>
<dbReference type="AlphaFoldDB" id="A0A150GFJ8"/>
<dbReference type="InterPro" id="IPR002921">
    <property type="entry name" value="Fungal_lipase-type"/>
</dbReference>
<evidence type="ECO:0000259" key="2">
    <source>
        <dbReference type="Pfam" id="PF01764"/>
    </source>
</evidence>
<evidence type="ECO:0000313" key="3">
    <source>
        <dbReference type="EMBL" id="KXZ48596.1"/>
    </source>
</evidence>
<dbReference type="OrthoDB" id="537827at2759"/>
<organism evidence="3 4">
    <name type="scientific">Gonium pectorale</name>
    <name type="common">Green alga</name>
    <dbReference type="NCBI Taxonomy" id="33097"/>
    <lineage>
        <taxon>Eukaryota</taxon>
        <taxon>Viridiplantae</taxon>
        <taxon>Chlorophyta</taxon>
        <taxon>core chlorophytes</taxon>
        <taxon>Chlorophyceae</taxon>
        <taxon>CS clade</taxon>
        <taxon>Chlamydomonadales</taxon>
        <taxon>Volvocaceae</taxon>
        <taxon>Gonium</taxon>
    </lineage>
</organism>
<evidence type="ECO:0000313" key="4">
    <source>
        <dbReference type="Proteomes" id="UP000075714"/>
    </source>
</evidence>
<proteinExistence type="predicted"/>
<dbReference type="Gene3D" id="3.40.50.1820">
    <property type="entry name" value="alpha/beta hydrolase"/>
    <property type="match status" value="1"/>
</dbReference>
<dbReference type="SUPFAM" id="SSF53474">
    <property type="entry name" value="alpha/beta-Hydrolases"/>
    <property type="match status" value="1"/>
</dbReference>
<gene>
    <name evidence="3" type="ORF">GPECTOR_26g499</name>
</gene>
<dbReference type="Pfam" id="PF01764">
    <property type="entry name" value="Lipase_3"/>
    <property type="match status" value="1"/>
</dbReference>
<reference evidence="4" key="1">
    <citation type="journal article" date="2016" name="Nat. Commun.">
        <title>The Gonium pectorale genome demonstrates co-option of cell cycle regulation during the evolution of multicellularity.</title>
        <authorList>
            <person name="Hanschen E.R."/>
            <person name="Marriage T.N."/>
            <person name="Ferris P.J."/>
            <person name="Hamaji T."/>
            <person name="Toyoda A."/>
            <person name="Fujiyama A."/>
            <person name="Neme R."/>
            <person name="Noguchi H."/>
            <person name="Minakuchi Y."/>
            <person name="Suzuki M."/>
            <person name="Kawai-Toyooka H."/>
            <person name="Smith D.R."/>
            <person name="Sparks H."/>
            <person name="Anderson J."/>
            <person name="Bakaric R."/>
            <person name="Luria V."/>
            <person name="Karger A."/>
            <person name="Kirschner M.W."/>
            <person name="Durand P.M."/>
            <person name="Michod R.E."/>
            <person name="Nozaki H."/>
            <person name="Olson B.J."/>
        </authorList>
    </citation>
    <scope>NUCLEOTIDE SEQUENCE [LARGE SCALE GENOMIC DNA]</scope>
    <source>
        <strain evidence="4">NIES-2863</strain>
    </source>
</reference>
<feature type="region of interest" description="Disordered" evidence="1">
    <location>
        <begin position="267"/>
        <end position="286"/>
    </location>
</feature>
<dbReference type="InterPro" id="IPR029058">
    <property type="entry name" value="AB_hydrolase_fold"/>
</dbReference>
<dbReference type="GO" id="GO:0006629">
    <property type="term" value="P:lipid metabolic process"/>
    <property type="evidence" value="ECO:0007669"/>
    <property type="project" value="InterPro"/>
</dbReference>
<sequence>MNSTSCPWWKTNYNCCKLRTCRQWLTCGKAWVPSQPLFAAGVGAWSHTVPSAVNAYIAARLVSGIYNGDDKTLDGLPHPDPAFGVWFCEAMAREGARSCRFAVAGKDSEMAVIDAGASALVVFRGTESGEDTLIDTRLALSWSTQTSRGMPGIPKAFNDFVKEGGVLTTMDSLLAPLSSKPVWFMGHSLGGAYATIAALYWSLKNGLKTFRHELAFRNSTVDPVVGLSYGGLQHVGVRVAVDRYATPCLAASAAGRRHSNSRRHLLGALTDGSSGQSASTTATATDATATTATTATAATGNTKTGKAATSSSSKTAAASSSTTVSDGARYATWDYTKPWLDPSVPYTTAGTSADCGLCHSTHYYSNSLFTCLTVEQRGSVGDF</sequence>
<feature type="compositionally biased region" description="Low complexity" evidence="1">
    <location>
        <begin position="270"/>
        <end position="286"/>
    </location>
</feature>
<keyword evidence="4" id="KW-1185">Reference proteome</keyword>
<name>A0A150GFJ8_GONPE</name>
<feature type="domain" description="Fungal lipase-type" evidence="2">
    <location>
        <begin position="121"/>
        <end position="202"/>
    </location>
</feature>
<feature type="region of interest" description="Disordered" evidence="1">
    <location>
        <begin position="299"/>
        <end position="319"/>
    </location>
</feature>
<dbReference type="EMBL" id="LSYV01000027">
    <property type="protein sequence ID" value="KXZ48596.1"/>
    <property type="molecule type" value="Genomic_DNA"/>
</dbReference>